<comment type="caution">
    <text evidence="1">The sequence shown here is derived from an EMBL/GenBank/DDBJ whole genome shotgun (WGS) entry which is preliminary data.</text>
</comment>
<dbReference type="RefSeq" id="WP_376839797.1">
    <property type="nucleotide sequence ID" value="NZ_JBHMAU010000046.1"/>
</dbReference>
<evidence type="ECO:0000313" key="1">
    <source>
        <dbReference type="EMBL" id="MFB9776114.1"/>
    </source>
</evidence>
<keyword evidence="2" id="KW-1185">Reference proteome</keyword>
<dbReference type="Proteomes" id="UP001589707">
    <property type="component" value="Unassembled WGS sequence"/>
</dbReference>
<accession>A0ABV5X0Y9</accession>
<proteinExistence type="predicted"/>
<reference evidence="1 2" key="1">
    <citation type="submission" date="2024-09" db="EMBL/GenBank/DDBJ databases">
        <authorList>
            <person name="Sun Q."/>
            <person name="Mori K."/>
        </authorList>
    </citation>
    <scope>NUCLEOTIDE SEQUENCE [LARGE SCALE GENOMIC DNA]</scope>
    <source>
        <strain evidence="1 2">JCM 11683</strain>
    </source>
</reference>
<dbReference type="InterPro" id="IPR058009">
    <property type="entry name" value="TTP_Phage_16"/>
</dbReference>
<dbReference type="Pfam" id="PF25595">
    <property type="entry name" value="Phage_TTP_16"/>
    <property type="match status" value="1"/>
</dbReference>
<sequence>MPTSLAKGKTKVAILSAKPADPKAPTLAELNAGIDAACRIVSGGYNVGPQASETVDESPLCAELNVQAPGASNYTAEFDIFRYFDEKTGAPETAESGDGGGIGDTLYQALKTKGTRFWLAERETGKKSTDEWAANDEVNVYEIVVDNPQKPGDQGGYIKRHIVGLVQDAWLDGKIAAV</sequence>
<name>A0ABV5X0Y9_9MICO</name>
<gene>
    <name evidence="1" type="ORF">ACFFN1_06820</name>
</gene>
<organism evidence="1 2">
    <name type="scientific">Brevibacterium otitidis</name>
    <dbReference type="NCBI Taxonomy" id="53364"/>
    <lineage>
        <taxon>Bacteria</taxon>
        <taxon>Bacillati</taxon>
        <taxon>Actinomycetota</taxon>
        <taxon>Actinomycetes</taxon>
        <taxon>Micrococcales</taxon>
        <taxon>Brevibacteriaceae</taxon>
        <taxon>Brevibacterium</taxon>
    </lineage>
</organism>
<protein>
    <submittedName>
        <fullName evidence="1">Uncharacterized protein</fullName>
    </submittedName>
</protein>
<evidence type="ECO:0000313" key="2">
    <source>
        <dbReference type="Proteomes" id="UP001589707"/>
    </source>
</evidence>
<dbReference type="EMBL" id="JBHMAU010000046">
    <property type="protein sequence ID" value="MFB9776114.1"/>
    <property type="molecule type" value="Genomic_DNA"/>
</dbReference>